<keyword evidence="4 5" id="KW-0687">Ribonucleoprotein</keyword>
<dbReference type="GO" id="GO:0022625">
    <property type="term" value="C:cytosolic large ribosomal subunit"/>
    <property type="evidence" value="ECO:0007669"/>
    <property type="project" value="UniProtKB-UniRule"/>
</dbReference>
<dbReference type="AlphaFoldDB" id="A0A9E4ZHP6"/>
<gene>
    <name evidence="5" type="primary">rpl13</name>
    <name evidence="7" type="ORF">KDK67_10150</name>
</gene>
<dbReference type="HAMAP" id="MF_01366">
    <property type="entry name" value="Ribosomal_uL13"/>
    <property type="match status" value="1"/>
</dbReference>
<dbReference type="InterPro" id="IPR023563">
    <property type="entry name" value="Ribosomal_uL13_CS"/>
</dbReference>
<evidence type="ECO:0000256" key="3">
    <source>
        <dbReference type="ARBA" id="ARBA00022980"/>
    </source>
</evidence>
<dbReference type="NCBIfam" id="NF005004">
    <property type="entry name" value="PRK06394.1"/>
    <property type="match status" value="1"/>
</dbReference>
<dbReference type="Pfam" id="PF00572">
    <property type="entry name" value="Ribosomal_L13"/>
    <property type="match status" value="1"/>
</dbReference>
<comment type="function">
    <text evidence="5">This protein is one of the early assembly proteins of the 50S ribosomal subunit, although it is not seen to bind rRNA by itself. It is important during the early stages of 50S assembly.</text>
</comment>
<dbReference type="Gene3D" id="3.90.1180.10">
    <property type="entry name" value="Ribosomal protein L13"/>
    <property type="match status" value="1"/>
</dbReference>
<organism evidence="7 8">
    <name type="scientific">Methanococcoides seepicolus</name>
    <dbReference type="NCBI Taxonomy" id="2828780"/>
    <lineage>
        <taxon>Archaea</taxon>
        <taxon>Methanobacteriati</taxon>
        <taxon>Methanobacteriota</taxon>
        <taxon>Stenosarchaea group</taxon>
        <taxon>Methanomicrobia</taxon>
        <taxon>Methanosarcinales</taxon>
        <taxon>Methanosarcinaceae</taxon>
        <taxon>Methanococcoides</taxon>
    </lineage>
</organism>
<evidence type="ECO:0000256" key="6">
    <source>
        <dbReference type="RuleBase" id="RU003877"/>
    </source>
</evidence>
<accession>A0A9E4ZHP6</accession>
<protein>
    <recommendedName>
        <fullName evidence="5">Large ribosomal subunit protein uL13</fullName>
    </recommendedName>
</protein>
<dbReference type="RefSeq" id="WP_250868679.1">
    <property type="nucleotide sequence ID" value="NZ_JAGSOI010000044.1"/>
</dbReference>
<sequence length="139" mass="15578">MTVIDANGLIMGRLASNVAKMLLSGEEVSIVNAERAVISGSKVTTFEEYDVIRNMGTREFGPYFPRRPDRILKRTVRGMLPYKRARGKDAMGRLKVYVGIPYEYQDAEFVSVDGAEMTRLSSNKYVTIGDVSRKLGSKF</sequence>
<evidence type="ECO:0000256" key="4">
    <source>
        <dbReference type="ARBA" id="ARBA00023274"/>
    </source>
</evidence>
<name>A0A9E4ZHP6_9EURY</name>
<comment type="similarity">
    <text evidence="1 5 6">Belongs to the universal ribosomal protein uL13 family.</text>
</comment>
<reference evidence="7" key="1">
    <citation type="journal article" date="2021" name="mSystems">
        <title>Bacteria and Archaea Synergistically Convert Glycine Betaine to Biogenic Methane in the Formosa Cold Seep of the South China Sea.</title>
        <authorList>
            <person name="Li L."/>
            <person name="Zhang W."/>
            <person name="Zhang S."/>
            <person name="Song L."/>
            <person name="Sun Q."/>
            <person name="Zhang H."/>
            <person name="Xiang H."/>
            <person name="Dong X."/>
        </authorList>
    </citation>
    <scope>NUCLEOTIDE SEQUENCE</scope>
    <source>
        <strain evidence="7">LLY</strain>
    </source>
</reference>
<dbReference type="PIRSF" id="PIRSF002181">
    <property type="entry name" value="Ribosomal_L13"/>
    <property type="match status" value="1"/>
</dbReference>
<proteinExistence type="inferred from homology"/>
<dbReference type="EMBL" id="JAGSOI010000044">
    <property type="protein sequence ID" value="MCM1987338.1"/>
    <property type="molecule type" value="Genomic_DNA"/>
</dbReference>
<evidence type="ECO:0000256" key="5">
    <source>
        <dbReference type="HAMAP-Rule" id="MF_01366"/>
    </source>
</evidence>
<dbReference type="InterPro" id="IPR036899">
    <property type="entry name" value="Ribosomal_uL13_sf"/>
</dbReference>
<dbReference type="GO" id="GO:0006412">
    <property type="term" value="P:translation"/>
    <property type="evidence" value="ECO:0007669"/>
    <property type="project" value="UniProtKB-UniRule"/>
</dbReference>
<evidence type="ECO:0000313" key="8">
    <source>
        <dbReference type="Proteomes" id="UP001056766"/>
    </source>
</evidence>
<dbReference type="InterPro" id="IPR005755">
    <property type="entry name" value="Ribosomal_uL13_euk/arc"/>
</dbReference>
<dbReference type="PANTHER" id="PTHR11545">
    <property type="entry name" value="RIBOSOMAL PROTEIN L13"/>
    <property type="match status" value="1"/>
</dbReference>
<dbReference type="PROSITE" id="PS00783">
    <property type="entry name" value="RIBOSOMAL_L13"/>
    <property type="match status" value="1"/>
</dbReference>
<keyword evidence="8" id="KW-1185">Reference proteome</keyword>
<dbReference type="GO" id="GO:0017148">
    <property type="term" value="P:negative regulation of translation"/>
    <property type="evidence" value="ECO:0007669"/>
    <property type="project" value="TreeGrafter"/>
</dbReference>
<dbReference type="Proteomes" id="UP001056766">
    <property type="component" value="Unassembled WGS sequence"/>
</dbReference>
<dbReference type="InterPro" id="IPR005823">
    <property type="entry name" value="Ribosomal_uL13_bac-type"/>
</dbReference>
<dbReference type="PANTHER" id="PTHR11545:SF3">
    <property type="entry name" value="LARGE RIBOSOMAL SUBUNIT PROTEIN UL13"/>
    <property type="match status" value="1"/>
</dbReference>
<dbReference type="SUPFAM" id="SSF52161">
    <property type="entry name" value="Ribosomal protein L13"/>
    <property type="match status" value="1"/>
</dbReference>
<dbReference type="CDD" id="cd00392">
    <property type="entry name" value="Ribosomal_L13"/>
    <property type="match status" value="1"/>
</dbReference>
<dbReference type="InterPro" id="IPR005822">
    <property type="entry name" value="Ribosomal_uL13"/>
</dbReference>
<evidence type="ECO:0000256" key="2">
    <source>
        <dbReference type="ARBA" id="ARBA00011838"/>
    </source>
</evidence>
<comment type="subunit">
    <text evidence="2 5">Part of the 50S ribosomal subunit.</text>
</comment>
<comment type="caution">
    <text evidence="7">The sequence shown here is derived from an EMBL/GenBank/DDBJ whole genome shotgun (WGS) entry which is preliminary data.</text>
</comment>
<reference evidence="7" key="2">
    <citation type="submission" date="2021-04" db="EMBL/GenBank/DDBJ databases">
        <authorList>
            <person name="Dong X."/>
        </authorList>
    </citation>
    <scope>NUCLEOTIDE SEQUENCE</scope>
    <source>
        <strain evidence="7">LLY</strain>
    </source>
</reference>
<dbReference type="GO" id="GO:0003729">
    <property type="term" value="F:mRNA binding"/>
    <property type="evidence" value="ECO:0007669"/>
    <property type="project" value="TreeGrafter"/>
</dbReference>
<evidence type="ECO:0000256" key="1">
    <source>
        <dbReference type="ARBA" id="ARBA00006227"/>
    </source>
</evidence>
<keyword evidence="3 5" id="KW-0689">Ribosomal protein</keyword>
<dbReference type="NCBIfam" id="TIGR01077">
    <property type="entry name" value="L13_A_E"/>
    <property type="match status" value="1"/>
</dbReference>
<evidence type="ECO:0000313" key="7">
    <source>
        <dbReference type="EMBL" id="MCM1987338.1"/>
    </source>
</evidence>
<dbReference type="GO" id="GO:0003735">
    <property type="term" value="F:structural constituent of ribosome"/>
    <property type="evidence" value="ECO:0007669"/>
    <property type="project" value="UniProtKB-UniRule"/>
</dbReference>
<dbReference type="FunFam" id="3.90.1180.10:FF:000012">
    <property type="entry name" value="50S ribosomal protein L13"/>
    <property type="match status" value="1"/>
</dbReference>